<sequence length="103" mass="11948">MKWDDENAFTEITIPSNNDIHDEALINEFEQGIGKNVFIMTPSYPFIFIGKIVELVGDSVVVDVKVTTIGELENRLWFIHVHQIEVFYIEQKGMPRIPQLQEK</sequence>
<reference evidence="1 2" key="1">
    <citation type="submission" date="2021-02" db="EMBL/GenBank/DDBJ databases">
        <title>Bacillus sp. RD4P76, an endophyte from a halophyte.</title>
        <authorList>
            <person name="Sun J.-Q."/>
        </authorList>
    </citation>
    <scope>NUCLEOTIDE SEQUENCE [LARGE SCALE GENOMIC DNA]</scope>
    <source>
        <strain evidence="1 2">RD4P76</strain>
    </source>
</reference>
<dbReference type="EMBL" id="JAFELM010000030">
    <property type="protein sequence ID" value="MBM6618199.1"/>
    <property type="molecule type" value="Genomic_DNA"/>
</dbReference>
<dbReference type="Proteomes" id="UP001518925">
    <property type="component" value="Unassembled WGS sequence"/>
</dbReference>
<name>A0ABS2DI78_9BACI</name>
<protein>
    <recommendedName>
        <fullName evidence="3">DUF2642 domain-containing protein</fullName>
    </recommendedName>
</protein>
<dbReference type="RefSeq" id="WP_204203557.1">
    <property type="nucleotide sequence ID" value="NZ_JAFELM010000030.1"/>
</dbReference>
<accession>A0ABS2DI78</accession>
<keyword evidence="2" id="KW-1185">Reference proteome</keyword>
<evidence type="ECO:0000313" key="2">
    <source>
        <dbReference type="Proteomes" id="UP001518925"/>
    </source>
</evidence>
<evidence type="ECO:0008006" key="3">
    <source>
        <dbReference type="Google" id="ProtNLM"/>
    </source>
</evidence>
<comment type="caution">
    <text evidence="1">The sequence shown here is derived from an EMBL/GenBank/DDBJ whole genome shotgun (WGS) entry which is preliminary data.</text>
</comment>
<gene>
    <name evidence="1" type="ORF">JR050_11070</name>
</gene>
<evidence type="ECO:0000313" key="1">
    <source>
        <dbReference type="EMBL" id="MBM6618199.1"/>
    </source>
</evidence>
<proteinExistence type="predicted"/>
<organism evidence="1 2">
    <name type="scientific">Bacillus suaedaesalsae</name>
    <dbReference type="NCBI Taxonomy" id="2810349"/>
    <lineage>
        <taxon>Bacteria</taxon>
        <taxon>Bacillati</taxon>
        <taxon>Bacillota</taxon>
        <taxon>Bacilli</taxon>
        <taxon>Bacillales</taxon>
        <taxon>Bacillaceae</taxon>
        <taxon>Bacillus</taxon>
    </lineage>
</organism>